<protein>
    <submittedName>
        <fullName evidence="2">Hydroxylamine oxidation protein HaoB</fullName>
    </submittedName>
</protein>
<dbReference type="NCBIfam" id="TIGR04392">
    <property type="entry name" value="haoB_nitrify"/>
    <property type="match status" value="1"/>
</dbReference>
<keyword evidence="1" id="KW-0472">Membrane</keyword>
<sequence length="358" mass="40286">MITPSNPNQRAQARWLDKLLPSLGILLVAGGFTLLAWFAWLWFTPGSAPYRYQLIETHPAGKYPALELEAWPDLNISQYTLQIPDIDQPVAQAYFGQHDQLGPVLLDWQNQTSEPLLHLERKPAELSALADAINKYTTADAQILAWWDTSRQLALLTGRPVLFRAPLHEPLIIPDEWQIHASAIRAYESEQAQTPVTDLERDHFKRFTQALASPLASGLDQLRQLADNERETYLVVHVADLYKLGLLYPEQFGVAYKNYRMTGNIHGMISHLKTEMGTRGYSTYTLQSLSEELIRAFFLTDEASHQALLAQLLPFTDHPPPVELDNPQLIYQQGGYWVYKLSLAGASEAAPTPSASGQ</sequence>
<dbReference type="Proteomes" id="UP000198640">
    <property type="component" value="Unassembled WGS sequence"/>
</dbReference>
<reference evidence="2 3" key="1">
    <citation type="submission" date="2016-10" db="EMBL/GenBank/DDBJ databases">
        <authorList>
            <person name="de Groot N.N."/>
        </authorList>
    </citation>
    <scope>NUCLEOTIDE SEQUENCE [LARGE SCALE GENOMIC DNA]</scope>
    <source>
        <strain evidence="2 3">Nm1</strain>
    </source>
</reference>
<name>A0A1H3PZX2_9PROT</name>
<keyword evidence="3" id="KW-1185">Reference proteome</keyword>
<evidence type="ECO:0000313" key="2">
    <source>
        <dbReference type="EMBL" id="SDZ06428.1"/>
    </source>
</evidence>
<gene>
    <name evidence="2" type="ORF">SAMN05421881_11212</name>
</gene>
<evidence type="ECO:0000256" key="1">
    <source>
        <dbReference type="SAM" id="Phobius"/>
    </source>
</evidence>
<proteinExistence type="predicted"/>
<dbReference type="STRING" id="44576.SAMN05421881_11212"/>
<accession>A0A1H3PZX2</accession>
<dbReference type="InterPro" id="IPR030891">
    <property type="entry name" value="HaoB_nitrify"/>
</dbReference>
<keyword evidence="1" id="KW-0812">Transmembrane</keyword>
<feature type="transmembrane region" description="Helical" evidence="1">
    <location>
        <begin position="20"/>
        <end position="43"/>
    </location>
</feature>
<dbReference type="RefSeq" id="WP_245725243.1">
    <property type="nucleotide sequence ID" value="NZ_FNOY01000121.1"/>
</dbReference>
<evidence type="ECO:0000313" key="3">
    <source>
        <dbReference type="Proteomes" id="UP000198640"/>
    </source>
</evidence>
<keyword evidence="1" id="KW-1133">Transmembrane helix</keyword>
<dbReference type="AlphaFoldDB" id="A0A1H3PZX2"/>
<organism evidence="2 3">
    <name type="scientific">Nitrosomonas halophila</name>
    <dbReference type="NCBI Taxonomy" id="44576"/>
    <lineage>
        <taxon>Bacteria</taxon>
        <taxon>Pseudomonadati</taxon>
        <taxon>Pseudomonadota</taxon>
        <taxon>Betaproteobacteria</taxon>
        <taxon>Nitrosomonadales</taxon>
        <taxon>Nitrosomonadaceae</taxon>
        <taxon>Nitrosomonas</taxon>
    </lineage>
</organism>
<dbReference type="EMBL" id="FNOY01000121">
    <property type="protein sequence ID" value="SDZ06428.1"/>
    <property type="molecule type" value="Genomic_DNA"/>
</dbReference>